<dbReference type="EMBL" id="AUWU02000006">
    <property type="protein sequence ID" value="KAH0571666.1"/>
    <property type="molecule type" value="Genomic_DNA"/>
</dbReference>
<evidence type="ECO:0000313" key="2">
    <source>
        <dbReference type="EMBL" id="KAH0571652.1"/>
    </source>
</evidence>
<dbReference type="VEuPathDB" id="GiardiaDB:SS50377_25842"/>
<sequence>MDMESIIELTLTGTTTTQNPDILLLSVQPFAHIDFIRLSNYIALAQQQRQNRAVDFHFVPDLKIRSMLVNSTIESYQTLYSTLDTLFHNQISGVIFPTRNAQRLVQQFTKFPVLGNYENLVGAIKQNLNIINEKKLLCHAEFAIKIVVICVAQPFIRKLIHASSASQQIISWLIQNDVKVLQ</sequence>
<evidence type="ECO:0000313" key="1">
    <source>
        <dbReference type="EMBL" id="EST49058.1"/>
    </source>
</evidence>
<accession>V6LXT1</accession>
<keyword evidence="4" id="KW-1185">Reference proteome</keyword>
<reference evidence="1 2" key="1">
    <citation type="journal article" date="2014" name="PLoS Genet.">
        <title>The Genome of Spironucleus salmonicida Highlights a Fish Pathogen Adapted to Fluctuating Environments.</title>
        <authorList>
            <person name="Xu F."/>
            <person name="Jerlstrom-Hultqvist J."/>
            <person name="Einarsson E."/>
            <person name="Astvaldsson A."/>
            <person name="Svard S.G."/>
            <person name="Andersson J.O."/>
        </authorList>
    </citation>
    <scope>NUCLEOTIDE SEQUENCE</scope>
    <source>
        <strain evidence="2">ATCC 50377</strain>
    </source>
</reference>
<dbReference type="Proteomes" id="UP000018208">
    <property type="component" value="Unassembled WGS sequence"/>
</dbReference>
<dbReference type="VEuPathDB" id="GiardiaDB:SS50377_25856"/>
<dbReference type="AlphaFoldDB" id="V6LXT1"/>
<organism evidence="1">
    <name type="scientific">Spironucleus salmonicida</name>
    <dbReference type="NCBI Taxonomy" id="348837"/>
    <lineage>
        <taxon>Eukaryota</taxon>
        <taxon>Metamonada</taxon>
        <taxon>Diplomonadida</taxon>
        <taxon>Hexamitidae</taxon>
        <taxon>Hexamitinae</taxon>
        <taxon>Spironucleus</taxon>
    </lineage>
</organism>
<evidence type="ECO:0000313" key="3">
    <source>
        <dbReference type="EMBL" id="KAH0571666.1"/>
    </source>
</evidence>
<proteinExistence type="predicted"/>
<dbReference type="EMBL" id="KI545963">
    <property type="protein sequence ID" value="EST49058.1"/>
    <property type="molecule type" value="Genomic_DNA"/>
</dbReference>
<gene>
    <name evidence="1" type="ORF">SS50377_10681</name>
    <name evidence="2" type="ORF">SS50377_25842</name>
    <name evidence="3" type="ORF">SS50377_25856</name>
</gene>
<evidence type="ECO:0000313" key="4">
    <source>
        <dbReference type="Proteomes" id="UP000018208"/>
    </source>
</evidence>
<name>V6LXT1_9EUKA</name>
<dbReference type="EMBL" id="AUWU02000006">
    <property type="protein sequence ID" value="KAH0571652.1"/>
    <property type="molecule type" value="Genomic_DNA"/>
</dbReference>
<protein>
    <submittedName>
        <fullName evidence="1">Uncharacterized protein</fullName>
    </submittedName>
</protein>
<reference evidence="2" key="2">
    <citation type="submission" date="2020-12" db="EMBL/GenBank/DDBJ databases">
        <title>New Spironucleus salmonicida genome in near-complete chromosomes.</title>
        <authorList>
            <person name="Xu F."/>
            <person name="Kurt Z."/>
            <person name="Jimenez-Gonzalez A."/>
            <person name="Astvaldsson A."/>
            <person name="Andersson J.O."/>
            <person name="Svard S.G."/>
        </authorList>
    </citation>
    <scope>NUCLEOTIDE SEQUENCE</scope>
    <source>
        <strain evidence="2">ATCC 50377</strain>
    </source>
</reference>